<gene>
    <name evidence="4" type="ORF">PHYEVI_LOCUS6747</name>
</gene>
<dbReference type="Pfam" id="PF01476">
    <property type="entry name" value="LysM"/>
    <property type="match status" value="1"/>
</dbReference>
<accession>A0A9N9TP58</accession>
<dbReference type="SUPFAM" id="SSF54106">
    <property type="entry name" value="LysM domain"/>
    <property type="match status" value="1"/>
</dbReference>
<dbReference type="InterPro" id="IPR036779">
    <property type="entry name" value="LysM_dom_sf"/>
</dbReference>
<dbReference type="InterPro" id="IPR045030">
    <property type="entry name" value="LYSM1-4"/>
</dbReference>
<dbReference type="SMART" id="SM00257">
    <property type="entry name" value="LysM"/>
    <property type="match status" value="1"/>
</dbReference>
<dbReference type="PANTHER" id="PTHR20932:SF13">
    <property type="entry name" value="LD36653P"/>
    <property type="match status" value="1"/>
</dbReference>
<protein>
    <recommendedName>
        <fullName evidence="3">LysM domain-containing protein</fullName>
    </recommendedName>
</protein>
<name>A0A9N9TP58_PHYSR</name>
<feature type="domain" description="LysM" evidence="3">
    <location>
        <begin position="44"/>
        <end position="88"/>
    </location>
</feature>
<dbReference type="PANTHER" id="PTHR20932">
    <property type="entry name" value="LYSM AND PUTATIVE PEPTIDOGLYCAN-BINDING DOMAIN-CONTAINING PROTEIN"/>
    <property type="match status" value="1"/>
</dbReference>
<proteinExistence type="predicted"/>
<evidence type="ECO:0000313" key="5">
    <source>
        <dbReference type="Proteomes" id="UP001153712"/>
    </source>
</evidence>
<reference evidence="4" key="1">
    <citation type="submission" date="2022-01" db="EMBL/GenBank/DDBJ databases">
        <authorList>
            <person name="King R."/>
        </authorList>
    </citation>
    <scope>NUCLEOTIDE SEQUENCE</scope>
</reference>
<dbReference type="EMBL" id="OU900096">
    <property type="protein sequence ID" value="CAG9860394.1"/>
    <property type="molecule type" value="Genomic_DNA"/>
</dbReference>
<organism evidence="4 5">
    <name type="scientific">Phyllotreta striolata</name>
    <name type="common">Striped flea beetle</name>
    <name type="synonym">Crioceris striolata</name>
    <dbReference type="NCBI Taxonomy" id="444603"/>
    <lineage>
        <taxon>Eukaryota</taxon>
        <taxon>Metazoa</taxon>
        <taxon>Ecdysozoa</taxon>
        <taxon>Arthropoda</taxon>
        <taxon>Hexapoda</taxon>
        <taxon>Insecta</taxon>
        <taxon>Pterygota</taxon>
        <taxon>Neoptera</taxon>
        <taxon>Endopterygota</taxon>
        <taxon>Coleoptera</taxon>
        <taxon>Polyphaga</taxon>
        <taxon>Cucujiformia</taxon>
        <taxon>Chrysomeloidea</taxon>
        <taxon>Chrysomelidae</taxon>
        <taxon>Galerucinae</taxon>
        <taxon>Alticini</taxon>
        <taxon>Phyllotreta</taxon>
    </lineage>
</organism>
<sequence length="239" mass="26586">MVKHRPKKKYDYKNLNGKDNGSDSGEETELFVVNKPQRIEFPTIDKAVEEGDTLQAIAIKYHCSVAQLKRINNFLNENEIFAKRVIKVPHRPFTSALASVHISGDSSPDVNEAVSTSNLIDIESLSSKLTETLNTPKEENQVNEIIFNSQIIPNQVSVTNPRVPEASCDERTNLLVEDVGTSTESDPVISLISCNGADADISWKVLLACIVIVIVALPVVYVFYIAEHPESYHHHHHTS</sequence>
<evidence type="ECO:0000259" key="3">
    <source>
        <dbReference type="PROSITE" id="PS51782"/>
    </source>
</evidence>
<dbReference type="PROSITE" id="PS51782">
    <property type="entry name" value="LYSM"/>
    <property type="match status" value="1"/>
</dbReference>
<keyword evidence="2" id="KW-1133">Transmembrane helix</keyword>
<evidence type="ECO:0000313" key="4">
    <source>
        <dbReference type="EMBL" id="CAG9860394.1"/>
    </source>
</evidence>
<dbReference type="OrthoDB" id="538216at2759"/>
<feature type="region of interest" description="Disordered" evidence="1">
    <location>
        <begin position="1"/>
        <end position="26"/>
    </location>
</feature>
<feature type="transmembrane region" description="Helical" evidence="2">
    <location>
        <begin position="205"/>
        <end position="226"/>
    </location>
</feature>
<dbReference type="CDD" id="cd00118">
    <property type="entry name" value="LysM"/>
    <property type="match status" value="1"/>
</dbReference>
<keyword evidence="2" id="KW-0812">Transmembrane</keyword>
<dbReference type="Gene3D" id="3.10.350.10">
    <property type="entry name" value="LysM domain"/>
    <property type="match status" value="1"/>
</dbReference>
<dbReference type="Proteomes" id="UP001153712">
    <property type="component" value="Chromosome 3"/>
</dbReference>
<evidence type="ECO:0000256" key="2">
    <source>
        <dbReference type="SAM" id="Phobius"/>
    </source>
</evidence>
<keyword evidence="5" id="KW-1185">Reference proteome</keyword>
<evidence type="ECO:0000256" key="1">
    <source>
        <dbReference type="SAM" id="MobiDB-lite"/>
    </source>
</evidence>
<dbReference type="AlphaFoldDB" id="A0A9N9TP58"/>
<keyword evidence="2" id="KW-0472">Membrane</keyword>
<dbReference type="InterPro" id="IPR018392">
    <property type="entry name" value="LysM"/>
</dbReference>
<feature type="compositionally biased region" description="Basic residues" evidence="1">
    <location>
        <begin position="1"/>
        <end position="10"/>
    </location>
</feature>